<gene>
    <name evidence="2" type="ORF">PFISCL1PPCAC_25214</name>
</gene>
<reference evidence="2" key="1">
    <citation type="submission" date="2023-10" db="EMBL/GenBank/DDBJ databases">
        <title>Genome assembly of Pristionchus species.</title>
        <authorList>
            <person name="Yoshida K."/>
            <person name="Sommer R.J."/>
        </authorList>
    </citation>
    <scope>NUCLEOTIDE SEQUENCE</scope>
    <source>
        <strain evidence="2">RS5133</strain>
    </source>
</reference>
<evidence type="ECO:0000256" key="1">
    <source>
        <dbReference type="SAM" id="MobiDB-lite"/>
    </source>
</evidence>
<feature type="region of interest" description="Disordered" evidence="1">
    <location>
        <begin position="150"/>
        <end position="199"/>
    </location>
</feature>
<evidence type="ECO:0000313" key="2">
    <source>
        <dbReference type="EMBL" id="GMT33917.1"/>
    </source>
</evidence>
<feature type="non-terminal residue" evidence="2">
    <location>
        <position position="199"/>
    </location>
</feature>
<accession>A0AAV5WS74</accession>
<feature type="compositionally biased region" description="Basic and acidic residues" evidence="1">
    <location>
        <begin position="73"/>
        <end position="83"/>
    </location>
</feature>
<organism evidence="2 3">
    <name type="scientific">Pristionchus fissidentatus</name>
    <dbReference type="NCBI Taxonomy" id="1538716"/>
    <lineage>
        <taxon>Eukaryota</taxon>
        <taxon>Metazoa</taxon>
        <taxon>Ecdysozoa</taxon>
        <taxon>Nematoda</taxon>
        <taxon>Chromadorea</taxon>
        <taxon>Rhabditida</taxon>
        <taxon>Rhabditina</taxon>
        <taxon>Diplogasteromorpha</taxon>
        <taxon>Diplogasteroidea</taxon>
        <taxon>Neodiplogasteridae</taxon>
        <taxon>Pristionchus</taxon>
    </lineage>
</organism>
<sequence length="199" mass="20999">VARFLCILMSTDCDDIIFVEEVGPSTSSAVIAGSGRDRARAAASRPQPKPAPSQCTSSSVLLTTWLETARREAATTRRLDARRKAAGVTSPAKRPKMKKEGQKTQGEIDTVTLGEPDIVELDDDQEEFVKGEVALSSMVTGSLVTAPPAAILAARSPNKPSPASSQESRSSSRRGRATSASQEGSQENDGELAGSQEAR</sequence>
<name>A0AAV5WS74_9BILA</name>
<proteinExistence type="predicted"/>
<dbReference type="EMBL" id="BTSY01000006">
    <property type="protein sequence ID" value="GMT33917.1"/>
    <property type="molecule type" value="Genomic_DNA"/>
</dbReference>
<feature type="region of interest" description="Disordered" evidence="1">
    <location>
        <begin position="28"/>
        <end position="57"/>
    </location>
</feature>
<evidence type="ECO:0000313" key="3">
    <source>
        <dbReference type="Proteomes" id="UP001432322"/>
    </source>
</evidence>
<feature type="non-terminal residue" evidence="2">
    <location>
        <position position="1"/>
    </location>
</feature>
<comment type="caution">
    <text evidence="2">The sequence shown here is derived from an EMBL/GenBank/DDBJ whole genome shotgun (WGS) entry which is preliminary data.</text>
</comment>
<keyword evidence="3" id="KW-1185">Reference proteome</keyword>
<protein>
    <submittedName>
        <fullName evidence="2">Uncharacterized protein</fullName>
    </submittedName>
</protein>
<dbReference type="Proteomes" id="UP001432322">
    <property type="component" value="Unassembled WGS sequence"/>
</dbReference>
<feature type="region of interest" description="Disordered" evidence="1">
    <location>
        <begin position="73"/>
        <end position="112"/>
    </location>
</feature>
<dbReference type="AlphaFoldDB" id="A0AAV5WS74"/>